<feature type="region of interest" description="Disordered" evidence="1">
    <location>
        <begin position="52"/>
        <end position="115"/>
    </location>
</feature>
<feature type="compositionally biased region" description="Basic and acidic residues" evidence="1">
    <location>
        <begin position="52"/>
        <end position="64"/>
    </location>
</feature>
<evidence type="ECO:0000256" key="1">
    <source>
        <dbReference type="SAM" id="MobiDB-lite"/>
    </source>
</evidence>
<feature type="non-terminal residue" evidence="2">
    <location>
        <position position="115"/>
    </location>
</feature>
<sequence length="115" mass="12662">RVTAVERVFVDLKSQRGQAASSEQVHEVGRRLLEMRNWLDESRLQARMAEVEKKLQGSREDEQGPLRAWAPGGGARGRASGALGGRPRPGRRDGRQAPRGERSTRPGGRPVRGAE</sequence>
<organism evidence="2 3">
    <name type="scientific">Prorocentrum cordatum</name>
    <dbReference type="NCBI Taxonomy" id="2364126"/>
    <lineage>
        <taxon>Eukaryota</taxon>
        <taxon>Sar</taxon>
        <taxon>Alveolata</taxon>
        <taxon>Dinophyceae</taxon>
        <taxon>Prorocentrales</taxon>
        <taxon>Prorocentraceae</taxon>
        <taxon>Prorocentrum</taxon>
    </lineage>
</organism>
<name>A0ABN9Y6T6_9DINO</name>
<feature type="non-terminal residue" evidence="2">
    <location>
        <position position="1"/>
    </location>
</feature>
<feature type="compositionally biased region" description="Basic and acidic residues" evidence="1">
    <location>
        <begin position="90"/>
        <end position="104"/>
    </location>
</feature>
<dbReference type="Proteomes" id="UP001189429">
    <property type="component" value="Unassembled WGS sequence"/>
</dbReference>
<reference evidence="2" key="1">
    <citation type="submission" date="2023-10" db="EMBL/GenBank/DDBJ databases">
        <authorList>
            <person name="Chen Y."/>
            <person name="Shah S."/>
            <person name="Dougan E. K."/>
            <person name="Thang M."/>
            <person name="Chan C."/>
        </authorList>
    </citation>
    <scope>NUCLEOTIDE SEQUENCE [LARGE SCALE GENOMIC DNA]</scope>
</reference>
<dbReference type="EMBL" id="CAUYUJ010021988">
    <property type="protein sequence ID" value="CAK0908295.1"/>
    <property type="molecule type" value="Genomic_DNA"/>
</dbReference>
<comment type="caution">
    <text evidence="2">The sequence shown here is derived from an EMBL/GenBank/DDBJ whole genome shotgun (WGS) entry which is preliminary data.</text>
</comment>
<evidence type="ECO:0000313" key="3">
    <source>
        <dbReference type="Proteomes" id="UP001189429"/>
    </source>
</evidence>
<proteinExistence type="predicted"/>
<protein>
    <submittedName>
        <fullName evidence="2">Uncharacterized protein</fullName>
    </submittedName>
</protein>
<keyword evidence="3" id="KW-1185">Reference proteome</keyword>
<gene>
    <name evidence="2" type="ORF">PCOR1329_LOCUS83005</name>
</gene>
<accession>A0ABN9Y6T6</accession>
<evidence type="ECO:0000313" key="2">
    <source>
        <dbReference type="EMBL" id="CAK0908295.1"/>
    </source>
</evidence>